<feature type="compositionally biased region" description="Acidic residues" evidence="1">
    <location>
        <begin position="3258"/>
        <end position="3275"/>
    </location>
</feature>
<feature type="compositionally biased region" description="Low complexity" evidence="1">
    <location>
        <begin position="2263"/>
        <end position="2277"/>
    </location>
</feature>
<feature type="compositionally biased region" description="Polar residues" evidence="1">
    <location>
        <begin position="2374"/>
        <end position="2385"/>
    </location>
</feature>
<feature type="compositionally biased region" description="Acidic residues" evidence="1">
    <location>
        <begin position="3028"/>
        <end position="3044"/>
    </location>
</feature>
<feature type="domain" description="DUF8202" evidence="2">
    <location>
        <begin position="991"/>
        <end position="1178"/>
    </location>
</feature>
<feature type="compositionally biased region" description="Acidic residues" evidence="1">
    <location>
        <begin position="2697"/>
        <end position="2711"/>
    </location>
</feature>
<proteinExistence type="predicted"/>
<feature type="compositionally biased region" description="Acidic residues" evidence="1">
    <location>
        <begin position="5042"/>
        <end position="5058"/>
    </location>
</feature>
<dbReference type="GO" id="GO:0005509">
    <property type="term" value="F:calcium ion binding"/>
    <property type="evidence" value="ECO:0007669"/>
    <property type="project" value="InterPro"/>
</dbReference>
<dbReference type="InterPro" id="IPR028974">
    <property type="entry name" value="TSP_type-3_rpt"/>
</dbReference>
<feature type="compositionally biased region" description="Polar residues" evidence="1">
    <location>
        <begin position="2543"/>
        <end position="2553"/>
    </location>
</feature>
<sequence>MNFNPALLFDGGDDHLEYTAGRFIATNASGSMFGAATNLGDGSYENLADLGIDNPHMGKLGTQQIMWMNSSGPVQIVQPGNFATDRSHVWGYFWNGGSPNVGSGLRLNGTEFYEPNTEATAVGSSGYVDGLWTIGAYDGVETWNGLIGEIILYDRNLAAWEKDKVESYLAIKYGNTLTHNYYAGDWNGTTGTTLWTLGGGYDNDITGIGRDDCQGLNQKQSKSVNNGLQPVIGNADLLAATNTGHTGNFTADQSFLLWGANNGAATFGAPYAFAGMSHRLTRIWKTQENGTVGSVKVALPTSDFPGNATQIHLLVSNDATFDNSDTKTPMTLETVGGVEYYTATVDLTSTQHFTFGAYLVTPGCVAANLLTWYKATDGVTGSPSVSAWQDLVNGYNVIQNTPNHQPMLQSAAMNFNPALLFDGGDDHLEYTAGRFIAANASGSMFGAATNIGDGSYENLADLGIDNPHMGKLGTQQIMWMNSSGPVQIVQPGNFATDRPHVWGYFWNGGSPNVGSGLRLNGTEFYEPTTEATAVGSSGYVDGLWTIGAYNGVETWDGLIGEIILYDRNLATWEKDKVETYLAIKYGTTLTHNYYAGDWNGTTGTTVWTLGGGYDNNVAGIGRDDCQALNQKQSKSAYSGLQPVIGNADQLAATNTAHTGNFTADQSFLLWGSDNGSASFGTPYAFGGMTHRISRIWKTQETGTVGSVKVAVPKANFGGAASINLLRSTDATFDGTDSQIAMTLETVGGVEYYTATVDFNSGDYFSFGSNICGPGGVVSNFVFWLKADAGTSSTTDGASLSSWIDQSLFGHTASQATGSLQPEFKANTGLFNFNPSVTFNPNARLQANLSVTAPWTNKDGTVYVIYNQEVDGAWRNLVDFGETIGDSNSPQLGMTPSDKIGNWMDGGGGQDDSPFSVVSGETRMAGYDWIYNTNGALRYHFDGKVASGAASQKIGPTIGSFLNIGGDPQLGEYFNGQIAEVVAYQERHTPANRQKVHSYLAIKYGITLDKTDNDGSIVEGNYVASNGAVVWNSTANNSFHNDVAGIGRDDASCFTQKQSKSVNGDDPLVMGRGGIAASNLANSNTFANDLAYVLWGNNNLSATTTTALAANGACGIPGIADGRLNRIWLVQTTGATETTKIKAESLPFNTGGAIYMLVGTDPTMATWDQAIPVTWNASNGETSYDFPANSTKYITFAGSTALPANICTGDKVIRWWDQGWTPGALSKNVTIGDQTFNFTITDAGNVRYFPAAYPRTVWSHLYIPRYDNQENSAIDFKMAMSKPARELEFVVCDIDGWAWGRDKVNITGKLGGVPITGKYTVSKLPPAAFNIAPNGSNPQPPFTGSIYWLDCLVWGRVSVTFDRPVDEVTISYAKNNLFDSWKVFNDLRIGDITVRCSEPEPPIPVVDNVYLQKTAPLSPMFVNDTFDYVLTLKNLDCGNKTIDLTDNLPSTLKWVANTISTNLDYTSANTYGGTQNLSLTALVVPPGTSKIYISAYGSTPGTYNNQASFTVTGSGNTYQSDDPGQSGSANPTPVTIVAEPFPTATFTVTKSADAASVPKGTDVEYTFSFNNTTGSAVTVDFQDYLTDSLTYLAGSLVNSLGGTTNTYANEGILSIMGMNLPTGTSSIKVKVKTTGVDVSNGDNVVPNFAVVIPSNGSGFMPKTVMSNTVNVTVQASADTDGDGKADSIDQDDDNDGILDTVEEAACSPSAVTCDSDGDGIINSLDLDSDNDGINDVREAGGTDADNNGIADGIADAQGRPVPAGLTPADIDADGKANPYDLDSDNDAISDLAESGATGLIDADNNGVVDGPDADNDGIRDSADGNDALVGDASDPTPANTDGTDNPDYADTDSDNDGLKDIREVGRGALDANNDGFVDSPSDPDNDGIANNGGLDGLPAAYGGLTAPDRDGDGVADSADLDDDNDGILDTVETTADIDGDGIPNSLDLDSDNDGINDVREAGGIDADNDGIADGAPDGQGRPVPAGLNPADTDADGKANPYDLDSDNDAISDLVESGHPGLIDANNNGVVDGPDADADGIQDSADGIDTAFGDVSDPAPVNTDGTDNPDYTDVDSDNDGINDIKEIGRGSLDGNNDGRVDSPTDPEGDGIANNGGLDTQAGGFGGLRAPDNDADGVPNNLDLDDDNDGILDSIETTADVDGDGIPNNLDLDSDNDGINDVREAGGTDADNNGIADGSPDGQGRPVPAGLNPADTDADGKKNPYDLDSDNDAISDLVENGTPGLTDIDNNGVVDGPDADGDGIQDSADGTDTTFGDTSDPLPVNTDATDTPDYIDVDSDNNGTKDIAEAGYGALDGNNDGRVDSPTDVDGDGIADNGGLDAQPAAFGGLAAPDNDNDGVLDSDDLDDDNDGILDTTEASACSPSVSGCDTDGDGIPNRLDLDSDNDGINDVREAGGTDANNNGIADGTPDVQGRPVPVGLNPADTDADGKKNPYDLDSDNDGVSDLVESGMMGALADADNNGVVDGPDADGDGIRDSADGNDAAFGDAADSQPANLDGTDTPDYIDLDSDNDGLFDIAEAGNPTLDANNDGQVDSPSDPDGDGIANNGGLDTQPAAFGGLSAPDVDNDGVPDANDLDDDNDGILDAIESTVDTDGDGIPNFLDLDSDNDGINDVREAGGTDNNGDGIADGVPDGQGRPVPAGLTPADSDGDTKTNPYDLDSDNDGVSDLVESGQTGLVDADDNGVVDGPDADSDGIRDSADATDTAFGDASDPLPVNTDGAPDNPDYLDTDSDDDGIFDIVEAGYYNLDGNADGKVDSPTDTDGDGIANNSGLDTQPATFGGLPLPDVDGDGTPDASDLDDDNDGILDTVETTADSDGDGIPNRLDLDSDNDGINDVREAGGTDADNDGIADGTPDGQGRPVPAGLTPADTDGDGKTNPYDLDSDNDGISDLVESGATGIADADNNGVVDGPDTDGDGIRDSADGNPTGTGDVSDPLPVNTDGLDTPDYIDADSNNNGVFDIAEGGHADLDGNNDGKVDSPTDPDGDGIANNGGLDILPGGFGGLPTPDGDGDGVADVDDLDDDNDGILDNIEAAACSPAAQSCDTDGDGIVNRLDLDSDNDGINDVREAGGTDSDGNGIADGSPNGQGSPVAGGLTPPDTDLDSKSNPYDLDSDNDGIADLVESGTPGLIDADNNGVVDGPDTDSDGIRDSADGNDAAFGDASDPQPVNTDGLDTPDYIDTDSNNNGTSDITEAGYGPLDTDNDGRVDNTADPDGDGIANQGDLDTQPAAFGGLPVPDNDGDGAPDSSDLDDDNDGILDALENAACGTASTGCDTDGDGIPNRLDLDSDNDGLNDVREAGGTDANNNGIADGTPDGQGRPVPAGLTAADTDGDTKRNPYDLDSDNDGISDLIEGGQPGLIDADDNGVVDGPDADLDGIRDSADADDAAFGDATDPLPANLDGTDNPDYIDTDSNNNGIFDIGEIGRGSLDGNGDGRVDSPSDPDGDGIANNGGLDSQPAAFGGLSSPDLDGDGTPDSNDLDDDNDGILDTVEESACSPSSAACDSDVDGIPNRLDLDSDNDGINDVREAGGTDADNNGIADGTPNGQGAPVPAGLTPPDSDSDSKLNPYDLDSDNDAISDLVESGLPGLIDADNNGVVDGPDADSDGIRDSADGIDTAFGDASDPLPTNTDGTDSPNYTDLDSDNDGVKDIAEGGHGPLDTNNDGRVDSPTDADGDGVANNAGLDTAPTGYGGLPAPDVDGDGTSDVNDLDADNDGILNSVEDAVCSIASASCDTDGDGIPNRLDLDSDNDGINDVREAGGTDANNNGMADGTPDAQGRPVPAGLTPVDSDTDGKANPYDLDSDNDSVSDLIEGGVPGLADANNDGVVDGPDTDGDGIRDSADGNDALIGDAADPLPVNTDATDSPDYTDPDSDNDGLNDILEAGHGSLDGNNDGRVDSPSDPDGDGVANNSGLDTQPAAFGGLPAPDIDGDGTPDVNDLDDDNDGIADAQDPHPLDTDNDGTPNVTDTDDDGDGILDTVETPGQQLDTDNDGTPNATDTDDDGDGIPDTIEQGTLVAGVYTLPDVDNDGIPDLADQLDTDGDGTPDMTDTDDDGDGLTDAQDPKPLDTDNDGTPNDTDTDDDGDGILDAAETLGQQLDTDNDGTPNATDTDDDGDGIPDTVEQGTLVAGVYTLPDVDNDGIPDLADQLDTDGDGTPDVADTDDDGDGLTDTEDPKPLDTDNDGINNATDPDDDGDGILDTAETPGQQLDTDNDGTPNATDPDDDGDNIPDTTEQGTLVAGVYTLPDVDNDGVPDLADPLDTDGDGTPDLTDTDDDGDGLSDAQDPKPLDTDNDGTPNATDPDDDGDGILDTGETAGQQLDTDNDGTPNATDPDDDGDNIPDTTEQGTLVAGVYTLPDVDNDGVPDLADPLDTDGDGTPDIADTDDDGDGLSDAQDPKPLDTDNDGTPNATDPDDDGDGILDTAETPGQQLDTDNDGTPNATDPDDDGDGIPDTTEQGTLVAGVYTLPDVDSDGIPDLADPLDTDGDGTPDLTDTDDDGDGLSDAQDPKPLDTDNDGTPNATDPDDDGDGILDTAETPGQQLDTDNDGTPNATDPDDDGDNIPDTTEQGTLVAGVYTLPDSDNDGIPDLADSLDTDGDGIPDVSDTDDDGDGLSDAQDPKPLDTDNDGTPNATDPDDDGDGILDTAETAGQQLDTDNDGTPNATDTDDDGDGIPDTTEQGTLVAGVYTLPDSDNDGVPDLADPLDTDGDTLPDVVDTDDDADGIADAQDPKPLDTDNDGINNATDTDDDGDGIADATEVPAARLDTDNDGTPNATDPDDDNDSIPDTVEQGPLVAGVYTLPDSDGDGLPDLADPLDTDGDGTPDVTDTDDDGDGLSDDQDPKPLDTDNDGINNATDPDDDGDGILDTAETAGQQLDTDNDGTPNATDTDDDGDGIPDSTEQGSLVAGVYTLPDSDNDGRPDLIDAIDTDGDGIPDLTDTDDDGDGLSDAQDPKPLDTDNDGINNATDPDDDGDGISDITDSKPLDTDNDGTPNATDTDDDGDGIPDTTEQGTLVAGVYTLPDVDNDGTPDLSDPLDSDGDGVHNGLDTDADNDGIPNAVENATAQNNGDTDNDGTPDYLDLDSDADGIKDIVEAGGTDTNNDGKLDNPADTDGDGLANTVDPDNGGTVLPIPDTDNDNLPNFQDNDSDNDGLTDQEETTGVDDPLTTAVPTGTSNPLDPCDPVSCGLSLAAKVFLGGAYDELTGMMHDSLRKKNLIPLNQPYNTLTDYNYNGTESVNATVFATTGANAIVDWVLVELRDKNNPATVLYKRAALVQRDGDIVDTDGSSPLFFTGAAVNSYYVSVKHRNHLGVMSAASIAMTTTPAVIDFTSGITTNYKIAGARGSDHAQQSFAGNKRALWAGNMANTEALPDPHSGDRVIYQGPAADVEEAYFVVLLDSTNNIGVLPVHIVASVYNRADANMDGKVIYQGDNADTDVAFFTVSLFPDNANALPIFVVYEQIPK</sequence>
<organism evidence="3 4">
    <name type="scientific">Haliscomenobacter hydrossis (strain ATCC 27775 / DSM 1100 / LMG 10767 / O)</name>
    <dbReference type="NCBI Taxonomy" id="760192"/>
    <lineage>
        <taxon>Bacteria</taxon>
        <taxon>Pseudomonadati</taxon>
        <taxon>Bacteroidota</taxon>
        <taxon>Saprospiria</taxon>
        <taxon>Saprospirales</taxon>
        <taxon>Haliscomenobacteraceae</taxon>
        <taxon>Haliscomenobacter</taxon>
    </lineage>
</organism>
<feature type="compositionally biased region" description="Acidic residues" evidence="1">
    <location>
        <begin position="3488"/>
        <end position="3511"/>
    </location>
</feature>
<feature type="region of interest" description="Disordered" evidence="1">
    <location>
        <begin position="1722"/>
        <end position="1785"/>
    </location>
</feature>
<feature type="compositionally biased region" description="Acidic residues" evidence="1">
    <location>
        <begin position="2521"/>
        <end position="2531"/>
    </location>
</feature>
<feature type="compositionally biased region" description="Acidic residues" evidence="1">
    <location>
        <begin position="2744"/>
        <end position="2755"/>
    </location>
</feature>
<feature type="compositionally biased region" description="Basic and acidic residues" evidence="1">
    <location>
        <begin position="1855"/>
        <end position="1864"/>
    </location>
</feature>
<feature type="compositionally biased region" description="Acidic residues" evidence="1">
    <location>
        <begin position="3718"/>
        <end position="3733"/>
    </location>
</feature>
<feature type="compositionally biased region" description="Acidic residues" evidence="1">
    <location>
        <begin position="2583"/>
        <end position="2600"/>
    </location>
</feature>
<evidence type="ECO:0000313" key="4">
    <source>
        <dbReference type="Proteomes" id="UP000008461"/>
    </source>
</evidence>
<name>F4KQK6_HALH1</name>
<feature type="compositionally biased region" description="Polar residues" evidence="1">
    <location>
        <begin position="3200"/>
        <end position="3210"/>
    </location>
</feature>
<dbReference type="eggNOG" id="COG1361">
    <property type="taxonomic scope" value="Bacteria"/>
</dbReference>
<dbReference type="HOGENOM" id="CLU_223163_0_0_10"/>
<feature type="compositionally biased region" description="Acidic residues" evidence="1">
    <location>
        <begin position="4600"/>
        <end position="4631"/>
    </location>
</feature>
<dbReference type="PANTHER" id="PTHR10199:SF119">
    <property type="entry name" value="RE20510P"/>
    <property type="match status" value="1"/>
</dbReference>
<reference key="2">
    <citation type="submission" date="2011-04" db="EMBL/GenBank/DDBJ databases">
        <title>Complete sequence of chromosome of Haliscomenobacter hydrossis DSM 1100.</title>
        <authorList>
            <consortium name="US DOE Joint Genome Institute (JGI-PGF)"/>
            <person name="Lucas S."/>
            <person name="Han J."/>
            <person name="Lapidus A."/>
            <person name="Bruce D."/>
            <person name="Goodwin L."/>
            <person name="Pitluck S."/>
            <person name="Peters L."/>
            <person name="Kyrpides N."/>
            <person name="Mavromatis K."/>
            <person name="Ivanova N."/>
            <person name="Ovchinnikova G."/>
            <person name="Pagani I."/>
            <person name="Daligault H."/>
            <person name="Detter J.C."/>
            <person name="Han C."/>
            <person name="Land M."/>
            <person name="Hauser L."/>
            <person name="Markowitz V."/>
            <person name="Cheng J.-F."/>
            <person name="Hugenholtz P."/>
            <person name="Woyke T."/>
            <person name="Wu D."/>
            <person name="Verbarg S."/>
            <person name="Frueling A."/>
            <person name="Brambilla E."/>
            <person name="Klenk H.-P."/>
            <person name="Eisen J.A."/>
        </authorList>
    </citation>
    <scope>NUCLEOTIDE SEQUENCE</scope>
    <source>
        <strain>DSM 1100</strain>
    </source>
</reference>
<feature type="compositionally biased region" description="Acidic residues" evidence="1">
    <location>
        <begin position="4045"/>
        <end position="4076"/>
    </location>
</feature>
<feature type="domain" description="DUF8202" evidence="2">
    <location>
        <begin position="161"/>
        <end position="337"/>
    </location>
</feature>
<dbReference type="eggNOG" id="COG0823">
    <property type="taxonomic scope" value="Bacteria"/>
</dbReference>
<feature type="compositionally biased region" description="Acidic residues" evidence="1">
    <location>
        <begin position="2352"/>
        <end position="2369"/>
    </location>
</feature>
<feature type="compositionally biased region" description="Acidic residues" evidence="1">
    <location>
        <begin position="3948"/>
        <end position="3965"/>
    </location>
</feature>
<feature type="compositionally biased region" description="Acidic residues" evidence="1">
    <location>
        <begin position="5164"/>
        <end position="5179"/>
    </location>
</feature>
<feature type="compositionally biased region" description="Acidic residues" evidence="1">
    <location>
        <begin position="4943"/>
        <end position="4964"/>
    </location>
</feature>
<accession>F4KQK6</accession>
<feature type="compositionally biased region" description="Acidic residues" evidence="1">
    <location>
        <begin position="4378"/>
        <end position="4409"/>
    </location>
</feature>
<feature type="compositionally biased region" description="Acidic residues" evidence="1">
    <location>
        <begin position="3886"/>
        <end position="3896"/>
    </location>
</feature>
<feature type="compositionally biased region" description="Low complexity" evidence="1">
    <location>
        <begin position="1962"/>
        <end position="1977"/>
    </location>
</feature>
<feature type="compositionally biased region" description="Acidic residues" evidence="1">
    <location>
        <begin position="4267"/>
        <end position="4298"/>
    </location>
</feature>
<feature type="compositionally biased region" description="Acidic residues" evidence="1">
    <location>
        <begin position="4822"/>
        <end position="4857"/>
    </location>
</feature>
<dbReference type="STRING" id="760192.Halhy_2110"/>
<feature type="compositionally biased region" description="Acidic residues" evidence="1">
    <location>
        <begin position="3380"/>
        <end position="3394"/>
    </location>
</feature>
<feature type="compositionally biased region" description="Acidic residues" evidence="1">
    <location>
        <begin position="5089"/>
        <end position="5104"/>
    </location>
</feature>
<dbReference type="Proteomes" id="UP000008461">
    <property type="component" value="Chromosome"/>
</dbReference>
<dbReference type="EMBL" id="CP002691">
    <property type="protein sequence ID" value="AEE49995.1"/>
    <property type="molecule type" value="Genomic_DNA"/>
</dbReference>
<feature type="region of interest" description="Disordered" evidence="1">
    <location>
        <begin position="3751"/>
        <end position="5194"/>
    </location>
</feature>
<feature type="compositionally biased region" description="Low complexity" evidence="1">
    <location>
        <begin position="2498"/>
        <end position="2509"/>
    </location>
</feature>
<evidence type="ECO:0000259" key="2">
    <source>
        <dbReference type="Pfam" id="PF26628"/>
    </source>
</evidence>
<dbReference type="eggNOG" id="COG5384">
    <property type="taxonomic scope" value="Bacteria"/>
</dbReference>
<keyword evidence="4" id="KW-1185">Reference proteome</keyword>
<protein>
    <submittedName>
        <fullName evidence="3">Conserved repeat domain protein</fullName>
    </submittedName>
</protein>
<feature type="compositionally biased region" description="Acidic residues" evidence="1">
    <location>
        <begin position="2806"/>
        <end position="2823"/>
    </location>
</feature>
<feature type="compositionally biased region" description="Basic and acidic residues" evidence="1">
    <location>
        <begin position="2982"/>
        <end position="2998"/>
    </location>
</feature>
<feature type="compositionally biased region" description="Acidic residues" evidence="1">
    <location>
        <begin position="4489"/>
        <end position="4520"/>
    </location>
</feature>
<dbReference type="InterPro" id="IPR058515">
    <property type="entry name" value="DUF8202"/>
</dbReference>
<evidence type="ECO:0000256" key="1">
    <source>
        <dbReference type="SAM" id="MobiDB-lite"/>
    </source>
</evidence>
<feature type="compositionally biased region" description="Polar residues" evidence="1">
    <location>
        <begin position="3645"/>
        <end position="3659"/>
    </location>
</feature>
<dbReference type="Gene3D" id="4.10.1080.10">
    <property type="entry name" value="TSP type-3 repeat"/>
    <property type="match status" value="24"/>
</dbReference>
<dbReference type="KEGG" id="hhy:Halhy_2110"/>
<evidence type="ECO:0000313" key="3">
    <source>
        <dbReference type="EMBL" id="AEE49995.1"/>
    </source>
</evidence>
<feature type="compositionally biased region" description="Low complexity" evidence="1">
    <location>
        <begin position="3512"/>
        <end position="3523"/>
    </location>
</feature>
<feature type="compositionally biased region" description="Low complexity" evidence="1">
    <location>
        <begin position="3011"/>
        <end position="3027"/>
    </location>
</feature>
<dbReference type="PANTHER" id="PTHR10199">
    <property type="entry name" value="THROMBOSPONDIN"/>
    <property type="match status" value="1"/>
</dbReference>
<feature type="region of interest" description="Disordered" evidence="1">
    <location>
        <begin position="3073"/>
        <end position="3734"/>
    </location>
</feature>
<dbReference type="SUPFAM" id="SSF103647">
    <property type="entry name" value="TSP type-3 repeat"/>
    <property type="match status" value="17"/>
</dbReference>
<feature type="domain" description="DUF8202" evidence="2">
    <location>
        <begin position="573"/>
        <end position="759"/>
    </location>
</feature>
<feature type="region of interest" description="Disordered" evidence="1">
    <location>
        <begin position="1512"/>
        <end position="1531"/>
    </location>
</feature>
<reference evidence="3 4" key="1">
    <citation type="journal article" date="2011" name="Stand. Genomic Sci.">
        <title>Complete genome sequence of Haliscomenobacter hydrossis type strain (O).</title>
        <authorList>
            <consortium name="US DOE Joint Genome Institute (JGI-PGF)"/>
            <person name="Daligault H."/>
            <person name="Lapidus A."/>
            <person name="Zeytun A."/>
            <person name="Nolan M."/>
            <person name="Lucas S."/>
            <person name="Del Rio T.G."/>
            <person name="Tice H."/>
            <person name="Cheng J.F."/>
            <person name="Tapia R."/>
            <person name="Han C."/>
            <person name="Goodwin L."/>
            <person name="Pitluck S."/>
            <person name="Liolios K."/>
            <person name="Pagani I."/>
            <person name="Ivanova N."/>
            <person name="Huntemann M."/>
            <person name="Mavromatis K."/>
            <person name="Mikhailova N."/>
            <person name="Pati A."/>
            <person name="Chen A."/>
            <person name="Palaniappan K."/>
            <person name="Land M."/>
            <person name="Hauser L."/>
            <person name="Brambilla E.M."/>
            <person name="Rohde M."/>
            <person name="Verbarg S."/>
            <person name="Goker M."/>
            <person name="Bristow J."/>
            <person name="Eisen J.A."/>
            <person name="Markowitz V."/>
            <person name="Hugenholtz P."/>
            <person name="Kyrpides N.C."/>
            <person name="Klenk H.P."/>
            <person name="Woyke T."/>
        </authorList>
    </citation>
    <scope>NUCLEOTIDE SEQUENCE [LARGE SCALE GENOMIC DNA]</scope>
    <source>
        <strain evidence="4">ATCC 27775 / DSM 1100 / LMG 10767 / O</strain>
    </source>
</reference>
<feature type="compositionally biased region" description="Acidic residues" evidence="1">
    <location>
        <begin position="4711"/>
        <end position="4742"/>
    </location>
</feature>
<feature type="region of interest" description="Disordered" evidence="1">
    <location>
        <begin position="1797"/>
        <end position="3044"/>
    </location>
</feature>
<feature type="compositionally biased region" description="Acidic residues" evidence="1">
    <location>
        <begin position="2068"/>
        <end position="2078"/>
    </location>
</feature>
<feature type="compositionally biased region" description="Acidic residues" evidence="1">
    <location>
        <begin position="4156"/>
        <end position="4191"/>
    </location>
</feature>
<gene>
    <name evidence="3" type="ordered locus">Halhy_2110</name>
</gene>
<dbReference type="eggNOG" id="COG2373">
    <property type="taxonomic scope" value="Bacteria"/>
</dbReference>
<dbReference type="Pfam" id="PF26628">
    <property type="entry name" value="DUF8202"/>
    <property type="match status" value="3"/>
</dbReference>
<feature type="compositionally biased region" description="Polar residues" evidence="1">
    <location>
        <begin position="2786"/>
        <end position="2796"/>
    </location>
</feature>